<dbReference type="EMBL" id="KZ678430">
    <property type="protein sequence ID" value="PSR87309.1"/>
    <property type="molecule type" value="Genomic_DNA"/>
</dbReference>
<evidence type="ECO:0000313" key="1">
    <source>
        <dbReference type="EMBL" id="PSR87309.1"/>
    </source>
</evidence>
<reference evidence="1 2" key="1">
    <citation type="journal article" date="2018" name="Mycol. Prog.">
        <title>Coniella lustricola, a new species from submerged detritus.</title>
        <authorList>
            <person name="Raudabaugh D.B."/>
            <person name="Iturriaga T."/>
            <person name="Carver A."/>
            <person name="Mondo S."/>
            <person name="Pangilinan J."/>
            <person name="Lipzen A."/>
            <person name="He G."/>
            <person name="Amirebrahimi M."/>
            <person name="Grigoriev I.V."/>
            <person name="Miller A.N."/>
        </authorList>
    </citation>
    <scope>NUCLEOTIDE SEQUENCE [LARGE SCALE GENOMIC DNA]</scope>
    <source>
        <strain evidence="1 2">B22-T-1</strain>
    </source>
</reference>
<dbReference type="Proteomes" id="UP000241462">
    <property type="component" value="Unassembled WGS sequence"/>
</dbReference>
<dbReference type="InParanoid" id="A0A2T3A9Q9"/>
<gene>
    <name evidence="1" type="ORF">BD289DRAFT_236394</name>
</gene>
<protein>
    <submittedName>
        <fullName evidence="1">Uncharacterized protein</fullName>
    </submittedName>
</protein>
<keyword evidence="2" id="KW-1185">Reference proteome</keyword>
<name>A0A2T3A9Q9_9PEZI</name>
<sequence length="154" mass="17673">MRKRRMDCLMVMMMMRRRRRTEHKKDGRRQMLYRLSRFQPKVLPKVLSRSPFGANHAALHELLPGSPRPSWHGQSCRRRVQDGLRIRLRGCIEGGSSWSHACMQARALSTCANGAGVWASPVWWTLKPSRHSSSGAWTCLRTRSTKGPPRPARA</sequence>
<organism evidence="1 2">
    <name type="scientific">Coniella lustricola</name>
    <dbReference type="NCBI Taxonomy" id="2025994"/>
    <lineage>
        <taxon>Eukaryota</taxon>
        <taxon>Fungi</taxon>
        <taxon>Dikarya</taxon>
        <taxon>Ascomycota</taxon>
        <taxon>Pezizomycotina</taxon>
        <taxon>Sordariomycetes</taxon>
        <taxon>Sordariomycetidae</taxon>
        <taxon>Diaporthales</taxon>
        <taxon>Schizoparmaceae</taxon>
        <taxon>Coniella</taxon>
    </lineage>
</organism>
<accession>A0A2T3A9Q9</accession>
<dbReference type="AlphaFoldDB" id="A0A2T3A9Q9"/>
<proteinExistence type="predicted"/>
<evidence type="ECO:0000313" key="2">
    <source>
        <dbReference type="Proteomes" id="UP000241462"/>
    </source>
</evidence>